<sequence>MSGGASRGETSKVKHSEVSSKAEESNKGESVGGFVSGVQEGTRGTKEKADGSHAFKVSFRDKVVGGETYKPFVIDDDLDGEKLATVTCRNVDFSRSKVQFSDEGLQVLAKSYIDSIVIKVLGKESELYRSYSSIQTCLATPWWV</sequence>
<evidence type="ECO:0000313" key="2">
    <source>
        <dbReference type="EMBL" id="MED6225519.1"/>
    </source>
</evidence>
<comment type="caution">
    <text evidence="2">The sequence shown here is derived from an EMBL/GenBank/DDBJ whole genome shotgun (WGS) entry which is preliminary data.</text>
</comment>
<feature type="compositionally biased region" description="Basic and acidic residues" evidence="1">
    <location>
        <begin position="9"/>
        <end position="27"/>
    </location>
</feature>
<name>A0ABU6ZU57_9FABA</name>
<dbReference type="Proteomes" id="UP001341840">
    <property type="component" value="Unassembled WGS sequence"/>
</dbReference>
<reference evidence="2 3" key="1">
    <citation type="journal article" date="2023" name="Plants (Basel)">
        <title>Bridging the Gap: Combining Genomics and Transcriptomics Approaches to Understand Stylosanthes scabra, an Orphan Legume from the Brazilian Caatinga.</title>
        <authorList>
            <person name="Ferreira-Neto J.R.C."/>
            <person name="da Silva M.D."/>
            <person name="Binneck E."/>
            <person name="de Melo N.F."/>
            <person name="da Silva R.H."/>
            <person name="de Melo A.L.T.M."/>
            <person name="Pandolfi V."/>
            <person name="Bustamante F.O."/>
            <person name="Brasileiro-Vidal A.C."/>
            <person name="Benko-Iseppon A.M."/>
        </authorList>
    </citation>
    <scope>NUCLEOTIDE SEQUENCE [LARGE SCALE GENOMIC DNA]</scope>
    <source>
        <tissue evidence="2">Leaves</tissue>
    </source>
</reference>
<evidence type="ECO:0000313" key="3">
    <source>
        <dbReference type="Proteomes" id="UP001341840"/>
    </source>
</evidence>
<dbReference type="EMBL" id="JASCZI010273951">
    <property type="protein sequence ID" value="MED6225519.1"/>
    <property type="molecule type" value="Genomic_DNA"/>
</dbReference>
<keyword evidence="3" id="KW-1185">Reference proteome</keyword>
<organism evidence="2 3">
    <name type="scientific">Stylosanthes scabra</name>
    <dbReference type="NCBI Taxonomy" id="79078"/>
    <lineage>
        <taxon>Eukaryota</taxon>
        <taxon>Viridiplantae</taxon>
        <taxon>Streptophyta</taxon>
        <taxon>Embryophyta</taxon>
        <taxon>Tracheophyta</taxon>
        <taxon>Spermatophyta</taxon>
        <taxon>Magnoliopsida</taxon>
        <taxon>eudicotyledons</taxon>
        <taxon>Gunneridae</taxon>
        <taxon>Pentapetalae</taxon>
        <taxon>rosids</taxon>
        <taxon>fabids</taxon>
        <taxon>Fabales</taxon>
        <taxon>Fabaceae</taxon>
        <taxon>Papilionoideae</taxon>
        <taxon>50 kb inversion clade</taxon>
        <taxon>dalbergioids sensu lato</taxon>
        <taxon>Dalbergieae</taxon>
        <taxon>Pterocarpus clade</taxon>
        <taxon>Stylosanthes</taxon>
    </lineage>
</organism>
<accession>A0ABU6ZU57</accession>
<feature type="region of interest" description="Disordered" evidence="1">
    <location>
        <begin position="1"/>
        <end position="50"/>
    </location>
</feature>
<proteinExistence type="predicted"/>
<evidence type="ECO:0000256" key="1">
    <source>
        <dbReference type="SAM" id="MobiDB-lite"/>
    </source>
</evidence>
<gene>
    <name evidence="2" type="ORF">PIB30_094474</name>
</gene>
<protein>
    <submittedName>
        <fullName evidence="2">Uncharacterized protein</fullName>
    </submittedName>
</protein>